<feature type="zinc finger region" description="C3H1-type" evidence="6">
    <location>
        <begin position="11"/>
        <end position="38"/>
    </location>
</feature>
<feature type="domain" description="C3H1-type" evidence="8">
    <location>
        <begin position="11"/>
        <end position="38"/>
    </location>
</feature>
<keyword evidence="1" id="KW-0540">Nuclease</keyword>
<dbReference type="InterPro" id="IPR013520">
    <property type="entry name" value="Ribonucl_H"/>
</dbReference>
<evidence type="ECO:0000256" key="7">
    <source>
        <dbReference type="SAM" id="MobiDB-lite"/>
    </source>
</evidence>
<dbReference type="EMBL" id="JABMIG020000049">
    <property type="protein sequence ID" value="KAL3798046.1"/>
    <property type="molecule type" value="Genomic_DNA"/>
</dbReference>
<comment type="caution">
    <text evidence="9">The sequence shown here is derived from an EMBL/GenBank/DDBJ whole genome shotgun (WGS) entry which is preliminary data.</text>
</comment>
<evidence type="ECO:0000313" key="10">
    <source>
        <dbReference type="Proteomes" id="UP001516023"/>
    </source>
</evidence>
<dbReference type="GO" id="GO:0008270">
    <property type="term" value="F:zinc ion binding"/>
    <property type="evidence" value="ECO:0007669"/>
    <property type="project" value="UniProtKB-KW"/>
</dbReference>
<sequence length="434" mass="46668">MAANNAASILNADKPVCAFFVRGMCNRGASCAFKHDPAFAPSTLGATATNAPSSSLNNQGNPNNKLLRHGGKGNANHNGSAGSNTSPPYNRAGSGRIFDPLKARAIQMAKDAQDKEDRSTFASPSSFFLQKDQVSEATADIDPPFFSIDVECIATGYGSCAKGINDGCGNEGKNGEDVPSNQYNELSHRYPGRVAMVDADGNLLADIVIRPPQNGKGVVSYLTELTGLTKEMCLGPEAKSLEEAVATIKSLLPKNGVLVGQAIDHDVEWLGLVPGRDFERLVDVSVIFRQRMPAVLAKASEALKNASESGNTLGSKDADPSSDEYLGFDTRYRSFSLRHVCLNLLGTDIQSGVHDPIVDARYSLILFHKYRNSSVTQLRIVRDGLHRAPVTPGFAAEKTPVLDGVCVSSAAYPYKRAGRKIWRWYVTRKGQQSS</sequence>
<dbReference type="InterPro" id="IPR036855">
    <property type="entry name" value="Znf_CCCH_sf"/>
</dbReference>
<dbReference type="InterPro" id="IPR000571">
    <property type="entry name" value="Znf_CCCH"/>
</dbReference>
<keyword evidence="4" id="KW-0378">Hydrolase</keyword>
<evidence type="ECO:0000256" key="6">
    <source>
        <dbReference type="PROSITE-ProRule" id="PRU00723"/>
    </source>
</evidence>
<dbReference type="Gene3D" id="4.10.1000.10">
    <property type="entry name" value="Zinc finger, CCCH-type"/>
    <property type="match status" value="1"/>
</dbReference>
<dbReference type="Gene3D" id="3.30.420.10">
    <property type="entry name" value="Ribonuclease H-like superfamily/Ribonuclease H"/>
    <property type="match status" value="1"/>
</dbReference>
<protein>
    <recommendedName>
        <fullName evidence="8">C3H1-type domain-containing protein</fullName>
    </recommendedName>
</protein>
<reference evidence="9 10" key="1">
    <citation type="journal article" date="2020" name="G3 (Bethesda)">
        <title>Improved Reference Genome for Cyclotella cryptica CCMP332, a Model for Cell Wall Morphogenesis, Salinity Adaptation, and Lipid Production in Diatoms (Bacillariophyta).</title>
        <authorList>
            <person name="Roberts W.R."/>
            <person name="Downey K.M."/>
            <person name="Ruck E.C."/>
            <person name="Traller J.C."/>
            <person name="Alverson A.J."/>
        </authorList>
    </citation>
    <scope>NUCLEOTIDE SEQUENCE [LARGE SCALE GENOMIC DNA]</scope>
    <source>
        <strain evidence="9 10">CCMP332</strain>
    </source>
</reference>
<evidence type="ECO:0000256" key="5">
    <source>
        <dbReference type="ARBA" id="ARBA00022833"/>
    </source>
</evidence>
<evidence type="ECO:0000256" key="3">
    <source>
        <dbReference type="ARBA" id="ARBA00022771"/>
    </source>
</evidence>
<dbReference type="AlphaFoldDB" id="A0ABD3QE74"/>
<dbReference type="PANTHER" id="PTHR12801:SF159">
    <property type="entry name" value="C3H1-TYPE DOMAIN-CONTAINING PROTEIN"/>
    <property type="match status" value="1"/>
</dbReference>
<feature type="compositionally biased region" description="Polar residues" evidence="7">
    <location>
        <begin position="46"/>
        <end position="64"/>
    </location>
</feature>
<keyword evidence="5 6" id="KW-0862">Zinc</keyword>
<dbReference type="PROSITE" id="PS50103">
    <property type="entry name" value="ZF_C3H1"/>
    <property type="match status" value="1"/>
</dbReference>
<evidence type="ECO:0000313" key="9">
    <source>
        <dbReference type="EMBL" id="KAL3798046.1"/>
    </source>
</evidence>
<evidence type="ECO:0000256" key="2">
    <source>
        <dbReference type="ARBA" id="ARBA00022723"/>
    </source>
</evidence>
<dbReference type="GO" id="GO:0016787">
    <property type="term" value="F:hydrolase activity"/>
    <property type="evidence" value="ECO:0007669"/>
    <property type="project" value="UniProtKB-KW"/>
</dbReference>
<evidence type="ECO:0000256" key="4">
    <source>
        <dbReference type="ARBA" id="ARBA00022801"/>
    </source>
</evidence>
<dbReference type="GO" id="GO:0004518">
    <property type="term" value="F:nuclease activity"/>
    <property type="evidence" value="ECO:0007669"/>
    <property type="project" value="UniProtKB-KW"/>
</dbReference>
<name>A0ABD3QE74_9STRA</name>
<proteinExistence type="predicted"/>
<keyword evidence="10" id="KW-1185">Reference proteome</keyword>
<organism evidence="9 10">
    <name type="scientific">Cyclotella cryptica</name>
    <dbReference type="NCBI Taxonomy" id="29204"/>
    <lineage>
        <taxon>Eukaryota</taxon>
        <taxon>Sar</taxon>
        <taxon>Stramenopiles</taxon>
        <taxon>Ochrophyta</taxon>
        <taxon>Bacillariophyta</taxon>
        <taxon>Coscinodiscophyceae</taxon>
        <taxon>Thalassiosirophycidae</taxon>
        <taxon>Stephanodiscales</taxon>
        <taxon>Stephanodiscaceae</taxon>
        <taxon>Cyclotella</taxon>
    </lineage>
</organism>
<dbReference type="InterPro" id="IPR036397">
    <property type="entry name" value="RNaseH_sf"/>
</dbReference>
<dbReference type="SMART" id="SM00479">
    <property type="entry name" value="EXOIII"/>
    <property type="match status" value="1"/>
</dbReference>
<accession>A0ABD3QE74</accession>
<dbReference type="SUPFAM" id="SSF90229">
    <property type="entry name" value="CCCH zinc finger"/>
    <property type="match status" value="1"/>
</dbReference>
<dbReference type="Pfam" id="PF00642">
    <property type="entry name" value="zf-CCCH"/>
    <property type="match status" value="1"/>
</dbReference>
<feature type="region of interest" description="Disordered" evidence="7">
    <location>
        <begin position="46"/>
        <end position="93"/>
    </location>
</feature>
<dbReference type="Proteomes" id="UP001516023">
    <property type="component" value="Unassembled WGS sequence"/>
</dbReference>
<dbReference type="SUPFAM" id="SSF53098">
    <property type="entry name" value="Ribonuclease H-like"/>
    <property type="match status" value="1"/>
</dbReference>
<keyword evidence="2 6" id="KW-0479">Metal-binding</keyword>
<feature type="compositionally biased region" description="Low complexity" evidence="7">
    <location>
        <begin position="74"/>
        <end position="84"/>
    </location>
</feature>
<dbReference type="InterPro" id="IPR012337">
    <property type="entry name" value="RNaseH-like_sf"/>
</dbReference>
<gene>
    <name evidence="9" type="ORF">HJC23_012337</name>
</gene>
<evidence type="ECO:0000259" key="8">
    <source>
        <dbReference type="PROSITE" id="PS50103"/>
    </source>
</evidence>
<dbReference type="SMART" id="SM00356">
    <property type="entry name" value="ZnF_C3H1"/>
    <property type="match status" value="1"/>
</dbReference>
<evidence type="ECO:0000256" key="1">
    <source>
        <dbReference type="ARBA" id="ARBA00022722"/>
    </source>
</evidence>
<dbReference type="InterPro" id="IPR047021">
    <property type="entry name" value="REXO1/3/4-like"/>
</dbReference>
<keyword evidence="3 6" id="KW-0863">Zinc-finger</keyword>
<dbReference type="PANTHER" id="PTHR12801">
    <property type="entry name" value="RNA EXONUCLEASE REXO1 / RECO3 FAMILY MEMBER-RELATED"/>
    <property type="match status" value="1"/>
</dbReference>